<feature type="region of interest" description="Disordered" evidence="1">
    <location>
        <begin position="31"/>
        <end position="109"/>
    </location>
</feature>
<feature type="compositionally biased region" description="Polar residues" evidence="1">
    <location>
        <begin position="94"/>
        <end position="109"/>
    </location>
</feature>
<dbReference type="AlphaFoldDB" id="A0A8D8DIQ9"/>
<accession>A0A8D8DIQ9</accession>
<dbReference type="EMBL" id="HBUE01167843">
    <property type="protein sequence ID" value="CAG6513515.1"/>
    <property type="molecule type" value="Transcribed_RNA"/>
</dbReference>
<evidence type="ECO:0000256" key="1">
    <source>
        <dbReference type="SAM" id="MobiDB-lite"/>
    </source>
</evidence>
<proteinExistence type="predicted"/>
<sequence>MCVFVRGVWSLKNYEHIYILNICATVERERESLNISRTRKKKTGLKLSEKQAKKKEEKRNQPTKLCSVPPNRERLSGEKSGSLLAVTAARESVSEPSRVQSQRATHMSV</sequence>
<reference evidence="2" key="1">
    <citation type="submission" date="2021-05" db="EMBL/GenBank/DDBJ databases">
        <authorList>
            <person name="Alioto T."/>
            <person name="Alioto T."/>
            <person name="Gomez Garrido J."/>
        </authorList>
    </citation>
    <scope>NUCLEOTIDE SEQUENCE</scope>
</reference>
<evidence type="ECO:0000313" key="2">
    <source>
        <dbReference type="EMBL" id="CAG6513515.1"/>
    </source>
</evidence>
<feature type="compositionally biased region" description="Basic and acidic residues" evidence="1">
    <location>
        <begin position="47"/>
        <end position="60"/>
    </location>
</feature>
<protein>
    <submittedName>
        <fullName evidence="2">(northern house mosquito) hypothetical protein</fullName>
    </submittedName>
</protein>
<name>A0A8D8DIQ9_CULPI</name>
<dbReference type="EMBL" id="HBUE01273173">
    <property type="protein sequence ID" value="CAG6564985.1"/>
    <property type="molecule type" value="Transcribed_RNA"/>
</dbReference>
<organism evidence="2">
    <name type="scientific">Culex pipiens</name>
    <name type="common">House mosquito</name>
    <dbReference type="NCBI Taxonomy" id="7175"/>
    <lineage>
        <taxon>Eukaryota</taxon>
        <taxon>Metazoa</taxon>
        <taxon>Ecdysozoa</taxon>
        <taxon>Arthropoda</taxon>
        <taxon>Hexapoda</taxon>
        <taxon>Insecta</taxon>
        <taxon>Pterygota</taxon>
        <taxon>Neoptera</taxon>
        <taxon>Endopterygota</taxon>
        <taxon>Diptera</taxon>
        <taxon>Nematocera</taxon>
        <taxon>Culicoidea</taxon>
        <taxon>Culicidae</taxon>
        <taxon>Culicinae</taxon>
        <taxon>Culicini</taxon>
        <taxon>Culex</taxon>
        <taxon>Culex</taxon>
    </lineage>
</organism>